<dbReference type="Proteomes" id="UP000829398">
    <property type="component" value="Chromosome 5"/>
</dbReference>
<dbReference type="EMBL" id="CM039174">
    <property type="protein sequence ID" value="KAH9752934.1"/>
    <property type="molecule type" value="Genomic_DNA"/>
</dbReference>
<comment type="caution">
    <text evidence="1">The sequence shown here is derived from an EMBL/GenBank/DDBJ whole genome shotgun (WGS) entry which is preliminary data.</text>
</comment>
<evidence type="ECO:0000313" key="2">
    <source>
        <dbReference type="Proteomes" id="UP000829398"/>
    </source>
</evidence>
<reference evidence="2" key="1">
    <citation type="journal article" date="2023" name="Hortic. Res.">
        <title>A chromosome-level phased genome enabling allele-level studies in sweet orange: a case study on citrus Huanglongbing tolerance.</title>
        <authorList>
            <person name="Wu B."/>
            <person name="Yu Q."/>
            <person name="Deng Z."/>
            <person name="Duan Y."/>
            <person name="Luo F."/>
            <person name="Gmitter F. Jr."/>
        </authorList>
    </citation>
    <scope>NUCLEOTIDE SEQUENCE [LARGE SCALE GENOMIC DNA]</scope>
    <source>
        <strain evidence="2">cv. Valencia</strain>
    </source>
</reference>
<evidence type="ECO:0000313" key="1">
    <source>
        <dbReference type="EMBL" id="KAH9752934.1"/>
    </source>
</evidence>
<name>A0ACB8KF29_CITSI</name>
<sequence length="356" mass="40683">MSEVTSETTQTLAAAIPEKTSETLRNHSNSHSVQITTIRLNGDNFLRWSQSVRMYIRGQGKIGYITGDKKVPANDDPLYATWDAENSMVMTWLVNSMEEDISSNYMCYPTAKELWDNVSQMYSDLGNQSQVFELTLRLGEIRQGDDSVTKYFNSLKRLWQDLDLFNTYEWKSADDCNHHKKTVEDSRIYKFLAGLNVEFDEVRGRIIGRPPLPPIGEVFAEVRREESRRSVMLRKRSAGESIENSALITDAAAYKTANYQRRSDDKSQAWCDHCHKPRHTREKCWKLHGKPENWKSSKQGEKNRGIPSANEANSGHFNKEQIDQLLKLIKSNFSSGIPSVSLAKTGPELGDDDWTC</sequence>
<gene>
    <name evidence="1" type="ORF">KPL71_014902</name>
</gene>
<organism evidence="1 2">
    <name type="scientific">Citrus sinensis</name>
    <name type="common">Sweet orange</name>
    <name type="synonym">Citrus aurantium var. sinensis</name>
    <dbReference type="NCBI Taxonomy" id="2711"/>
    <lineage>
        <taxon>Eukaryota</taxon>
        <taxon>Viridiplantae</taxon>
        <taxon>Streptophyta</taxon>
        <taxon>Embryophyta</taxon>
        <taxon>Tracheophyta</taxon>
        <taxon>Spermatophyta</taxon>
        <taxon>Magnoliopsida</taxon>
        <taxon>eudicotyledons</taxon>
        <taxon>Gunneridae</taxon>
        <taxon>Pentapetalae</taxon>
        <taxon>rosids</taxon>
        <taxon>malvids</taxon>
        <taxon>Sapindales</taxon>
        <taxon>Rutaceae</taxon>
        <taxon>Aurantioideae</taxon>
        <taxon>Citrus</taxon>
    </lineage>
</organism>
<protein>
    <submittedName>
        <fullName evidence="1">Retrotran gag 3 domain-containing protein</fullName>
    </submittedName>
</protein>
<keyword evidence="2" id="KW-1185">Reference proteome</keyword>
<proteinExistence type="predicted"/>
<accession>A0ACB8KF29</accession>